<organism evidence="6 7">
    <name type="scientific">Polycladospora coralii</name>
    <dbReference type="NCBI Taxonomy" id="2771432"/>
    <lineage>
        <taxon>Bacteria</taxon>
        <taxon>Bacillati</taxon>
        <taxon>Bacillota</taxon>
        <taxon>Bacilli</taxon>
        <taxon>Bacillales</taxon>
        <taxon>Thermoactinomycetaceae</taxon>
        <taxon>Polycladospora</taxon>
    </lineage>
</organism>
<reference evidence="6" key="1">
    <citation type="submission" date="2020-09" db="EMBL/GenBank/DDBJ databases">
        <title>A novel bacterium of genus Hazenella, isolated from South China Sea.</title>
        <authorList>
            <person name="Huang H."/>
            <person name="Mo K."/>
            <person name="Hu Y."/>
        </authorList>
    </citation>
    <scope>NUCLEOTIDE SEQUENCE</scope>
    <source>
        <strain evidence="6">IB182357</strain>
    </source>
</reference>
<dbReference type="GO" id="GO:0019213">
    <property type="term" value="F:deacetylase activity"/>
    <property type="evidence" value="ECO:0007669"/>
    <property type="project" value="TreeGrafter"/>
</dbReference>
<dbReference type="AlphaFoldDB" id="A0A926NAR8"/>
<dbReference type="GO" id="GO:0016787">
    <property type="term" value="F:hydrolase activity"/>
    <property type="evidence" value="ECO:0007669"/>
    <property type="project" value="UniProtKB-KW"/>
</dbReference>
<dbReference type="GO" id="GO:0046872">
    <property type="term" value="F:metal ion binding"/>
    <property type="evidence" value="ECO:0007669"/>
    <property type="project" value="UniProtKB-KW"/>
</dbReference>
<gene>
    <name evidence="6" type="ORF">IC620_11745</name>
</gene>
<sequence length="282" mass="32393">MKYLIVNADDFGLSTQATKGILESYHSGIVTSTTAIVNGRNSALALQQAAETAPRLGVGLHLNLSYGKPLAVAKKGNHLVNTNGYFYTGNELLSRILNFKRDEIRCELEAQMEHFYALTGKWPTHIDFHQHLSSFSFLIYEEMRALADRYQLPMRSHHHLIDKNHYQAFLKRLSSENPQVDFSLFNCNHLPFPIHDTSVFSPQFFEYRFYGSGATLKNMLHTLNHLPNGITEIMCHPVLTKIMTHNQAEMEILQHKQVRQVIEKHQITLMDYTQLSDVDHLK</sequence>
<comment type="cofactor">
    <cofactor evidence="1">
        <name>Mg(2+)</name>
        <dbReference type="ChEBI" id="CHEBI:18420"/>
    </cofactor>
</comment>
<keyword evidence="7" id="KW-1185">Reference proteome</keyword>
<accession>A0A926NAR8</accession>
<evidence type="ECO:0000313" key="6">
    <source>
        <dbReference type="EMBL" id="MBD1373028.1"/>
    </source>
</evidence>
<name>A0A926NAR8_9BACL</name>
<keyword evidence="5" id="KW-0119">Carbohydrate metabolism</keyword>
<keyword evidence="3" id="KW-0378">Hydrolase</keyword>
<dbReference type="InterPro" id="IPR006879">
    <property type="entry name" value="YdjC-like"/>
</dbReference>
<evidence type="ECO:0000313" key="7">
    <source>
        <dbReference type="Proteomes" id="UP000661691"/>
    </source>
</evidence>
<comment type="caution">
    <text evidence="6">The sequence shown here is derived from an EMBL/GenBank/DDBJ whole genome shotgun (WGS) entry which is preliminary data.</text>
</comment>
<proteinExistence type="predicted"/>
<keyword evidence="4" id="KW-0460">Magnesium</keyword>
<evidence type="ECO:0000256" key="4">
    <source>
        <dbReference type="ARBA" id="ARBA00022842"/>
    </source>
</evidence>
<dbReference type="Pfam" id="PF04794">
    <property type="entry name" value="YdjC"/>
    <property type="match status" value="1"/>
</dbReference>
<dbReference type="RefSeq" id="WP_191142284.1">
    <property type="nucleotide sequence ID" value="NZ_JACXAH010000016.1"/>
</dbReference>
<dbReference type="PANTHER" id="PTHR31609">
    <property type="entry name" value="YDJC DEACETYLASE FAMILY MEMBER"/>
    <property type="match status" value="1"/>
</dbReference>
<evidence type="ECO:0000256" key="3">
    <source>
        <dbReference type="ARBA" id="ARBA00022801"/>
    </source>
</evidence>
<dbReference type="Proteomes" id="UP000661691">
    <property type="component" value="Unassembled WGS sequence"/>
</dbReference>
<dbReference type="SUPFAM" id="SSF88713">
    <property type="entry name" value="Glycoside hydrolase/deacetylase"/>
    <property type="match status" value="1"/>
</dbReference>
<keyword evidence="2" id="KW-0479">Metal-binding</keyword>
<dbReference type="PANTHER" id="PTHR31609:SF1">
    <property type="entry name" value="CARBOHYDRATE DEACETYLASE"/>
    <property type="match status" value="1"/>
</dbReference>
<dbReference type="Gene3D" id="3.20.20.370">
    <property type="entry name" value="Glycoside hydrolase/deacetylase"/>
    <property type="match status" value="1"/>
</dbReference>
<protein>
    <submittedName>
        <fullName evidence="6">ChbG/HpnK family deacetylase</fullName>
    </submittedName>
</protein>
<dbReference type="InterPro" id="IPR011330">
    <property type="entry name" value="Glyco_hydro/deAcase_b/a-brl"/>
</dbReference>
<evidence type="ECO:0000256" key="1">
    <source>
        <dbReference type="ARBA" id="ARBA00001946"/>
    </source>
</evidence>
<evidence type="ECO:0000256" key="2">
    <source>
        <dbReference type="ARBA" id="ARBA00022723"/>
    </source>
</evidence>
<dbReference type="EMBL" id="JACXAH010000016">
    <property type="protein sequence ID" value="MBD1373028.1"/>
    <property type="molecule type" value="Genomic_DNA"/>
</dbReference>
<evidence type="ECO:0000256" key="5">
    <source>
        <dbReference type="ARBA" id="ARBA00023277"/>
    </source>
</evidence>
<dbReference type="GO" id="GO:0005975">
    <property type="term" value="P:carbohydrate metabolic process"/>
    <property type="evidence" value="ECO:0007669"/>
    <property type="project" value="InterPro"/>
</dbReference>